<organism evidence="1 2">
    <name type="scientific">Vibrio parahaemolyticus</name>
    <dbReference type="NCBI Taxonomy" id="670"/>
    <lineage>
        <taxon>Bacteria</taxon>
        <taxon>Pseudomonadati</taxon>
        <taxon>Pseudomonadota</taxon>
        <taxon>Gammaproteobacteria</taxon>
        <taxon>Vibrionales</taxon>
        <taxon>Vibrionaceae</taxon>
        <taxon>Vibrio</taxon>
    </lineage>
</organism>
<name>A0A7Y0SK98_VIBPH</name>
<reference evidence="1 2" key="1">
    <citation type="submission" date="2020-04" db="EMBL/GenBank/DDBJ databases">
        <title>Whole-genome sequencing of Vibrio spp. from China reveals different genetic environments of blaCTX-M-14 among diverse lineages.</title>
        <authorList>
            <person name="Zheng Z."/>
            <person name="Ye L."/>
            <person name="Chen S."/>
        </authorList>
    </citation>
    <scope>NUCLEOTIDE SEQUENCE [LARGE SCALE GENOMIC DNA]</scope>
    <source>
        <strain evidence="1 2">Vb0551</strain>
    </source>
</reference>
<comment type="caution">
    <text evidence="1">The sequence shown here is derived from an EMBL/GenBank/DDBJ whole genome shotgun (WGS) entry which is preliminary data.</text>
</comment>
<evidence type="ECO:0000313" key="2">
    <source>
        <dbReference type="Proteomes" id="UP000518904"/>
    </source>
</evidence>
<gene>
    <name evidence="1" type="ORF">HKB16_17815</name>
</gene>
<evidence type="ECO:0000313" key="1">
    <source>
        <dbReference type="EMBL" id="NMU84722.1"/>
    </source>
</evidence>
<sequence length="76" mass="8854">IQAWVEKLPPETLCNLLNCLVQHQDSSDQNYQQAQAIVQVMQWLADDDKEQNEAKQRQWKEALIAMGNLPRGEKNY</sequence>
<accession>A0A7Y0SK98</accession>
<dbReference type="EMBL" id="JABCLB010002073">
    <property type="protein sequence ID" value="NMU84722.1"/>
    <property type="molecule type" value="Genomic_DNA"/>
</dbReference>
<feature type="non-terminal residue" evidence="1">
    <location>
        <position position="76"/>
    </location>
</feature>
<dbReference type="Proteomes" id="UP000518904">
    <property type="component" value="Unassembled WGS sequence"/>
</dbReference>
<protein>
    <submittedName>
        <fullName evidence="1">Uncharacterized protein</fullName>
    </submittedName>
</protein>
<proteinExistence type="predicted"/>
<dbReference type="AlphaFoldDB" id="A0A7Y0SK98"/>
<feature type="non-terminal residue" evidence="1">
    <location>
        <position position="1"/>
    </location>
</feature>